<name>A0ABT1W6K7_9PROT</name>
<keyword evidence="2" id="KW-0479">Metal-binding</keyword>
<comment type="caution">
    <text evidence="5">The sequence shown here is derived from an EMBL/GenBank/DDBJ whole genome shotgun (WGS) entry which is preliminary data.</text>
</comment>
<dbReference type="Gene3D" id="3.30.70.360">
    <property type="match status" value="1"/>
</dbReference>
<dbReference type="Gene3D" id="3.40.630.10">
    <property type="entry name" value="Zn peptidases"/>
    <property type="match status" value="1"/>
</dbReference>
<dbReference type="InterPro" id="IPR002933">
    <property type="entry name" value="Peptidase_M20"/>
</dbReference>
<evidence type="ECO:0000313" key="5">
    <source>
        <dbReference type="EMBL" id="MCQ8278512.1"/>
    </source>
</evidence>
<evidence type="ECO:0000259" key="4">
    <source>
        <dbReference type="Pfam" id="PF07687"/>
    </source>
</evidence>
<evidence type="ECO:0000313" key="6">
    <source>
        <dbReference type="Proteomes" id="UP001524587"/>
    </source>
</evidence>
<keyword evidence="3" id="KW-0378">Hydrolase</keyword>
<dbReference type="InterPro" id="IPR011650">
    <property type="entry name" value="Peptidase_M20_dimer"/>
</dbReference>
<dbReference type="Pfam" id="PF07687">
    <property type="entry name" value="M20_dimer"/>
    <property type="match status" value="1"/>
</dbReference>
<keyword evidence="1" id="KW-0645">Protease</keyword>
<evidence type="ECO:0000256" key="3">
    <source>
        <dbReference type="ARBA" id="ARBA00022801"/>
    </source>
</evidence>
<dbReference type="Proteomes" id="UP001524587">
    <property type="component" value="Unassembled WGS sequence"/>
</dbReference>
<dbReference type="EMBL" id="JAMSKV010000006">
    <property type="protein sequence ID" value="MCQ8278512.1"/>
    <property type="molecule type" value="Genomic_DNA"/>
</dbReference>
<proteinExistence type="predicted"/>
<reference evidence="5 6" key="1">
    <citation type="submission" date="2022-06" db="EMBL/GenBank/DDBJ databases">
        <title>Endosaccharibacter gen. nov., sp. nov., endophytic bacteria isolated from sugarcane.</title>
        <authorList>
            <person name="Pitiwittayakul N."/>
            <person name="Yukphan P."/>
            <person name="Charoenyingcharoen P."/>
            <person name="Tanasupawat S."/>
        </authorList>
    </citation>
    <scope>NUCLEOTIDE SEQUENCE [LARGE SCALE GENOMIC DNA]</scope>
    <source>
        <strain evidence="5 6">KSS8</strain>
    </source>
</reference>
<dbReference type="InterPro" id="IPR051458">
    <property type="entry name" value="Cyt/Met_Dipeptidase"/>
</dbReference>
<dbReference type="RefSeq" id="WP_422863992.1">
    <property type="nucleotide sequence ID" value="NZ_JAMSKV010000006.1"/>
</dbReference>
<dbReference type="PANTHER" id="PTHR43270">
    <property type="entry name" value="BETA-ALA-HIS DIPEPTIDASE"/>
    <property type="match status" value="1"/>
</dbReference>
<dbReference type="PANTHER" id="PTHR43270:SF8">
    <property type="entry name" value="DI- AND TRIPEPTIDASE DUG2-RELATED"/>
    <property type="match status" value="1"/>
</dbReference>
<dbReference type="SUPFAM" id="SSF53187">
    <property type="entry name" value="Zn-dependent exopeptidases"/>
    <property type="match status" value="1"/>
</dbReference>
<evidence type="ECO:0000256" key="2">
    <source>
        <dbReference type="ARBA" id="ARBA00022723"/>
    </source>
</evidence>
<feature type="domain" description="Peptidase M20 dimerisation" evidence="4">
    <location>
        <begin position="211"/>
        <end position="352"/>
    </location>
</feature>
<keyword evidence="6" id="KW-1185">Reference proteome</keyword>
<sequence>MTSEPLDALVTETLALLSDWTRHRSVAGNVRGLRDMGEAVRLFLTDEIGADCLPAAAGDAPVIHARIDRGAPATLLLYNMYDVMPADEPGWSVDPFAGAVVDLAPFGRCFVGRGAENNKGPLAGMLVALRHLLRHDGLDANIEIVLDGQEETGSTALRRFLAAPDCPVRRADAGLFPSFCEYGGGAPRLYLGSKAIVRGKIACAGGAWGGPRRPIHSSNSPWIDNPAWALTHALSALATDRTGHWGAIALDDEAKQLVKALAAVFDPQAELAFRSTARFADIAPDGMCQDEEFLLTHVLASANLNVTSLAAEAGAGSGTIPASAEATFELRLPPGMEPATMIDRLAGALRPHPGVDLSIEEAYPGHRFGRHAHGVQALHDVYVAHGITPQLWPWTIGAMPCHAFSRVADSFLIGGLGHGGNAHGPDEFVTLHGLSRFLSSLLAWLPATARSVVAQAA</sequence>
<dbReference type="Pfam" id="PF01546">
    <property type="entry name" value="Peptidase_M20"/>
    <property type="match status" value="1"/>
</dbReference>
<accession>A0ABT1W6K7</accession>
<gene>
    <name evidence="5" type="ORF">NFI95_08615</name>
</gene>
<organism evidence="5 6">
    <name type="scientific">Endosaccharibacter trunci</name>
    <dbReference type="NCBI Taxonomy" id="2812733"/>
    <lineage>
        <taxon>Bacteria</taxon>
        <taxon>Pseudomonadati</taxon>
        <taxon>Pseudomonadota</taxon>
        <taxon>Alphaproteobacteria</taxon>
        <taxon>Acetobacterales</taxon>
        <taxon>Acetobacteraceae</taxon>
        <taxon>Endosaccharibacter</taxon>
    </lineage>
</organism>
<evidence type="ECO:0000256" key="1">
    <source>
        <dbReference type="ARBA" id="ARBA00022670"/>
    </source>
</evidence>
<protein>
    <submittedName>
        <fullName evidence="5">M20/M25/M40 family metallo-hydrolase</fullName>
    </submittedName>
</protein>